<evidence type="ECO:0000256" key="3">
    <source>
        <dbReference type="ARBA" id="ARBA00022500"/>
    </source>
</evidence>
<dbReference type="Gene3D" id="3.30.450.20">
    <property type="entry name" value="PAS domain"/>
    <property type="match status" value="1"/>
</dbReference>
<comment type="caution">
    <text evidence="12">The sequence shown here is derived from an EMBL/GenBank/DDBJ whole genome shotgun (WGS) entry which is preliminary data.</text>
</comment>
<evidence type="ECO:0000256" key="5">
    <source>
        <dbReference type="ARBA" id="ARBA00022989"/>
    </source>
</evidence>
<gene>
    <name evidence="12" type="ORF">FYJ83_05105</name>
</gene>
<keyword evidence="9" id="KW-0175">Coiled coil</keyword>
<dbReference type="Proteomes" id="UP000469523">
    <property type="component" value="Unassembled WGS sequence"/>
</dbReference>
<keyword evidence="4 10" id="KW-0812">Transmembrane</keyword>
<evidence type="ECO:0000256" key="4">
    <source>
        <dbReference type="ARBA" id="ARBA00022692"/>
    </source>
</evidence>
<keyword evidence="2" id="KW-1003">Cell membrane</keyword>
<dbReference type="Pfam" id="PF00015">
    <property type="entry name" value="MCPsignal"/>
    <property type="match status" value="1"/>
</dbReference>
<organism evidence="12 13">
    <name type="scientific">Tissierella pigra</name>
    <dbReference type="NCBI Taxonomy" id="2607614"/>
    <lineage>
        <taxon>Bacteria</taxon>
        <taxon>Bacillati</taxon>
        <taxon>Bacillota</taxon>
        <taxon>Tissierellia</taxon>
        <taxon>Tissierellales</taxon>
        <taxon>Tissierellaceae</taxon>
        <taxon>Tissierella</taxon>
    </lineage>
</organism>
<name>A0A6N7XWI9_9FIRM</name>
<dbReference type="GO" id="GO:0006935">
    <property type="term" value="P:chemotaxis"/>
    <property type="evidence" value="ECO:0007669"/>
    <property type="project" value="UniProtKB-KW"/>
</dbReference>
<keyword evidence="5 10" id="KW-1133">Transmembrane helix</keyword>
<dbReference type="CDD" id="cd11386">
    <property type="entry name" value="MCP_signal"/>
    <property type="match status" value="1"/>
</dbReference>
<feature type="coiled-coil region" evidence="9">
    <location>
        <begin position="568"/>
        <end position="602"/>
    </location>
</feature>
<reference evidence="12 13" key="1">
    <citation type="submission" date="2019-09" db="EMBL/GenBank/DDBJ databases">
        <title>In-depth cultivation of the pig gut microbiome towards novel bacterial diversity and tailored functional studies.</title>
        <authorList>
            <person name="Wylensek D."/>
            <person name="Hitch T.C.A."/>
            <person name="Clavel T."/>
        </authorList>
    </citation>
    <scope>NUCLEOTIDE SEQUENCE [LARGE SCALE GENOMIC DNA]</scope>
    <source>
        <strain evidence="12 13">WCA3-693-APC-4?</strain>
    </source>
</reference>
<dbReference type="EMBL" id="VUNQ01000008">
    <property type="protein sequence ID" value="MSU00845.1"/>
    <property type="molecule type" value="Genomic_DNA"/>
</dbReference>
<evidence type="ECO:0000256" key="9">
    <source>
        <dbReference type="SAM" id="Coils"/>
    </source>
</evidence>
<dbReference type="InterPro" id="IPR004089">
    <property type="entry name" value="MCPsignal_dom"/>
</dbReference>
<evidence type="ECO:0000313" key="12">
    <source>
        <dbReference type="EMBL" id="MSU00845.1"/>
    </source>
</evidence>
<evidence type="ECO:0000256" key="8">
    <source>
        <dbReference type="PROSITE-ProRule" id="PRU00284"/>
    </source>
</evidence>
<dbReference type="SUPFAM" id="SSF58104">
    <property type="entry name" value="Methyl-accepting chemotaxis protein (MCP) signaling domain"/>
    <property type="match status" value="1"/>
</dbReference>
<keyword evidence="6 10" id="KW-0472">Membrane</keyword>
<evidence type="ECO:0000259" key="11">
    <source>
        <dbReference type="PROSITE" id="PS50111"/>
    </source>
</evidence>
<dbReference type="RefSeq" id="WP_154439266.1">
    <property type="nucleotide sequence ID" value="NZ_JAHLPJ010000001.1"/>
</dbReference>
<dbReference type="CDD" id="cd12913">
    <property type="entry name" value="PDC1_MCP_like"/>
    <property type="match status" value="1"/>
</dbReference>
<evidence type="ECO:0000313" key="13">
    <source>
        <dbReference type="Proteomes" id="UP000469523"/>
    </source>
</evidence>
<feature type="domain" description="Methyl-accepting transducer" evidence="11">
    <location>
        <begin position="406"/>
        <end position="663"/>
    </location>
</feature>
<dbReference type="GO" id="GO:0007165">
    <property type="term" value="P:signal transduction"/>
    <property type="evidence" value="ECO:0007669"/>
    <property type="project" value="UniProtKB-KW"/>
</dbReference>
<proteinExistence type="predicted"/>
<keyword evidence="3" id="KW-0145">Chemotaxis</keyword>
<dbReference type="PROSITE" id="PS50111">
    <property type="entry name" value="CHEMOTAXIS_TRANSDUC_2"/>
    <property type="match status" value="1"/>
</dbReference>
<accession>A0A6N7XWI9</accession>
<dbReference type="Gene3D" id="1.10.287.950">
    <property type="entry name" value="Methyl-accepting chemotaxis protein"/>
    <property type="match status" value="1"/>
</dbReference>
<dbReference type="InterPro" id="IPR033479">
    <property type="entry name" value="dCache_1"/>
</dbReference>
<protein>
    <recommendedName>
        <fullName evidence="11">Methyl-accepting transducer domain-containing protein</fullName>
    </recommendedName>
</protein>
<evidence type="ECO:0000256" key="6">
    <source>
        <dbReference type="ARBA" id="ARBA00023136"/>
    </source>
</evidence>
<dbReference type="SMART" id="SM00283">
    <property type="entry name" value="MA"/>
    <property type="match status" value="1"/>
</dbReference>
<evidence type="ECO:0000256" key="10">
    <source>
        <dbReference type="SAM" id="Phobius"/>
    </source>
</evidence>
<dbReference type="AlphaFoldDB" id="A0A6N7XWI9"/>
<dbReference type="Pfam" id="PF02743">
    <property type="entry name" value="dCache_1"/>
    <property type="match status" value="1"/>
</dbReference>
<comment type="subcellular location">
    <subcellularLocation>
        <location evidence="1">Cell membrane</location>
        <topology evidence="1">Multi-pass membrane protein</topology>
    </subcellularLocation>
</comment>
<dbReference type="PANTHER" id="PTHR32089">
    <property type="entry name" value="METHYL-ACCEPTING CHEMOTAXIS PROTEIN MCPB"/>
    <property type="match status" value="1"/>
</dbReference>
<keyword evidence="13" id="KW-1185">Reference proteome</keyword>
<dbReference type="GO" id="GO:0005886">
    <property type="term" value="C:plasma membrane"/>
    <property type="evidence" value="ECO:0007669"/>
    <property type="project" value="UniProtKB-SubCell"/>
</dbReference>
<evidence type="ECO:0000256" key="7">
    <source>
        <dbReference type="ARBA" id="ARBA00023224"/>
    </source>
</evidence>
<keyword evidence="7 8" id="KW-0807">Transducer</keyword>
<feature type="transmembrane region" description="Helical" evidence="10">
    <location>
        <begin position="305"/>
        <end position="326"/>
    </location>
</feature>
<dbReference type="PANTHER" id="PTHR32089:SF112">
    <property type="entry name" value="LYSOZYME-LIKE PROTEIN-RELATED"/>
    <property type="match status" value="1"/>
</dbReference>
<sequence length="692" mass="75501">MKKISTRIVVTVLMCSIAMSLVVGVTSVFKSVSVIQEEARKNLVGTAQIYAEEFNKDLILYEGTLNSLHQLVSGTIDTNRLNEEDYLANYSDTILRPVVRGTSRTTKKCAGIYIAIDPKYTGKTEGTWIGIDDNGTLVQGLPTDIAGTSQDDAEAAFYYNAIKAGEGIWGDPYLNHGNINVMTYSAPIVVDNETLGVIGVDLRVRDLIKGIEAIELYDTGYGFLLNKDYDYLVHPTLDSSSNFKTIDGGIYSSIADEIGSNDFGTKDMQFGGESKIMGFAKLNDGKIIVLTVPKTEILKEMYSTVYVILGVVLVASILAAIISFVMGKMISNPIVFITEVIETTSKLDLTDIEETKKIKLLFNRKDEVGSIFRATGLLREEMRRIISAIEETTTNIVENTNSLTSATEDTAQSISDVARTVEELAEASMGQASDAETGSEKLYKLANEIKEAVVDGETVVGSSIKAQEMNQHGLKSMDEMIEKFNITNESTNSVVKNIDSLLEKSKSIGNILNIITGISEQTNLLALNAAIEAARAGEAGRGFAVVAEEIRKLSEQTGNATRDIEGILSIIQSEVENTKENMDESEIALNEANVTLSEVKKAFEEINSAISISMEAITQLEQRLEIVDNDKEDVILAIQSISSVTEETAASTEELSASMEEQAATMENISNNTDNLAHTIEKLNELVNRFKL</sequence>
<dbReference type="CDD" id="cd12912">
    <property type="entry name" value="PDC2_MCP_like"/>
    <property type="match status" value="1"/>
</dbReference>
<evidence type="ECO:0000256" key="2">
    <source>
        <dbReference type="ARBA" id="ARBA00022475"/>
    </source>
</evidence>
<evidence type="ECO:0000256" key="1">
    <source>
        <dbReference type="ARBA" id="ARBA00004651"/>
    </source>
</evidence>